<dbReference type="InterPro" id="IPR029033">
    <property type="entry name" value="His_PPase_superfam"/>
</dbReference>
<keyword evidence="2" id="KW-0732">Signal</keyword>
<evidence type="ECO:0000256" key="1">
    <source>
        <dbReference type="ARBA" id="ARBA00005375"/>
    </source>
</evidence>
<protein>
    <submittedName>
        <fullName evidence="4">Prostatic acid phosphatase-like</fullName>
    </submittedName>
</protein>
<proteinExistence type="inferred from homology"/>
<dbReference type="AlphaFoldDB" id="A0A6P6XR94"/>
<name>A0A6P6XR94_DERPT</name>
<sequence length="414" mass="48611">MISIHHSIIFFLLLLLFCVSTTFESIISTEIDHQPQPNKPNEELKLVFLFHRHGERTPYQLYPNDPFKDNITNTVGIGQLINKGKRRLYHLGQYLSKRYYNQNDGGNHFPIEKKSPRNVYVRSSGSERCLQSVTLLLAGMFPPENQWKWMNDSLGSLWQPIAIQTVPFDYDSLLNPDYKCPFAEHILNNEIYQSKEAKNITKKYRNLFEKLSNWTGYSLDEMNLVNAAYIYDILLSEHNFDLPSPKWLNDNIWNELKIINDYVFQFNSTSRKIQRFRCGAIFGEIFHRLNTHFGDDSQSSSSTNDRRHQIYIYSTHDEWLAQFLASMKVYNGIPPSFGSTIMLEVYENSQINEPYFKGFYLNSTETESVYPLQFPDCLQPCTLTKFRESIKDLIVENPKQLVEQECFVEIKKYL</sequence>
<gene>
    <name evidence="4" type="primary">LOC113789115</name>
</gene>
<dbReference type="PANTHER" id="PTHR11567">
    <property type="entry name" value="ACID PHOSPHATASE-RELATED"/>
    <property type="match status" value="1"/>
</dbReference>
<dbReference type="InterPro" id="IPR000560">
    <property type="entry name" value="His_Pase_clade-2"/>
</dbReference>
<dbReference type="FunCoup" id="A0A6P6XR94">
    <property type="interactions" value="478"/>
</dbReference>
<dbReference type="Pfam" id="PF00328">
    <property type="entry name" value="His_Phos_2"/>
    <property type="match status" value="1"/>
</dbReference>
<dbReference type="GO" id="GO:0016791">
    <property type="term" value="F:phosphatase activity"/>
    <property type="evidence" value="ECO:0007669"/>
    <property type="project" value="UniProtKB-ARBA"/>
</dbReference>
<evidence type="ECO:0000313" key="4">
    <source>
        <dbReference type="RefSeq" id="XP_027194409.1"/>
    </source>
</evidence>
<evidence type="ECO:0000256" key="2">
    <source>
        <dbReference type="SAM" id="SignalP"/>
    </source>
</evidence>
<dbReference type="Gene3D" id="3.40.50.1240">
    <property type="entry name" value="Phosphoglycerate mutase-like"/>
    <property type="match status" value="1"/>
</dbReference>
<dbReference type="RefSeq" id="XP_027194409.1">
    <property type="nucleotide sequence ID" value="XM_027338608.1"/>
</dbReference>
<dbReference type="SUPFAM" id="SSF53254">
    <property type="entry name" value="Phosphoglycerate mutase-like"/>
    <property type="match status" value="1"/>
</dbReference>
<dbReference type="Proteomes" id="UP000515146">
    <property type="component" value="Unplaced"/>
</dbReference>
<accession>A0A6P6XR94</accession>
<dbReference type="PANTHER" id="PTHR11567:SF210">
    <property type="entry name" value="ACID PHOSPHATASE 5-RELATED"/>
    <property type="match status" value="1"/>
</dbReference>
<reference evidence="4" key="1">
    <citation type="submission" date="2025-08" db="UniProtKB">
        <authorList>
            <consortium name="RefSeq"/>
        </authorList>
    </citation>
    <scope>IDENTIFICATION</scope>
    <source>
        <strain evidence="4">Airmid</strain>
    </source>
</reference>
<feature type="chain" id="PRO_5027589958" evidence="2">
    <location>
        <begin position="25"/>
        <end position="414"/>
    </location>
</feature>
<dbReference type="CDD" id="cd07061">
    <property type="entry name" value="HP_HAP_like"/>
    <property type="match status" value="1"/>
</dbReference>
<evidence type="ECO:0000313" key="3">
    <source>
        <dbReference type="Proteomes" id="UP000515146"/>
    </source>
</evidence>
<organism evidence="3 4">
    <name type="scientific">Dermatophagoides pteronyssinus</name>
    <name type="common">European house dust mite</name>
    <dbReference type="NCBI Taxonomy" id="6956"/>
    <lineage>
        <taxon>Eukaryota</taxon>
        <taxon>Metazoa</taxon>
        <taxon>Ecdysozoa</taxon>
        <taxon>Arthropoda</taxon>
        <taxon>Chelicerata</taxon>
        <taxon>Arachnida</taxon>
        <taxon>Acari</taxon>
        <taxon>Acariformes</taxon>
        <taxon>Sarcoptiformes</taxon>
        <taxon>Astigmata</taxon>
        <taxon>Psoroptidia</taxon>
        <taxon>Analgoidea</taxon>
        <taxon>Pyroglyphidae</taxon>
        <taxon>Dermatophagoidinae</taxon>
        <taxon>Dermatophagoides</taxon>
    </lineage>
</organism>
<dbReference type="KEGG" id="dpte:113789115"/>
<dbReference type="OrthoDB" id="6413031at2759"/>
<dbReference type="InParanoid" id="A0A6P6XR94"/>
<comment type="similarity">
    <text evidence="1">Belongs to the histidine acid phosphatase family.</text>
</comment>
<dbReference type="InterPro" id="IPR050645">
    <property type="entry name" value="Histidine_acid_phosphatase"/>
</dbReference>
<feature type="signal peptide" evidence="2">
    <location>
        <begin position="1"/>
        <end position="24"/>
    </location>
</feature>
<dbReference type="OMA" id="LNVTYAH"/>
<keyword evidence="3" id="KW-1185">Reference proteome</keyword>